<gene>
    <name evidence="2" type="ORF">ACFSW8_01205</name>
</gene>
<organism evidence="2 3">
    <name type="scientific">Rubritalea tangerina</name>
    <dbReference type="NCBI Taxonomy" id="430798"/>
    <lineage>
        <taxon>Bacteria</taxon>
        <taxon>Pseudomonadati</taxon>
        <taxon>Verrucomicrobiota</taxon>
        <taxon>Verrucomicrobiia</taxon>
        <taxon>Verrucomicrobiales</taxon>
        <taxon>Rubritaleaceae</taxon>
        <taxon>Rubritalea</taxon>
    </lineage>
</organism>
<keyword evidence="2" id="KW-0808">Transferase</keyword>
<dbReference type="CDD" id="cd04301">
    <property type="entry name" value="NAT_SF"/>
    <property type="match status" value="1"/>
</dbReference>
<protein>
    <submittedName>
        <fullName evidence="2">GNAT family N-acetyltransferase</fullName>
        <ecNumber evidence="2">2.3.-.-</ecNumber>
    </submittedName>
</protein>
<dbReference type="EC" id="2.3.-.-" evidence="2"/>
<dbReference type="EMBL" id="JBHUJB010000005">
    <property type="protein sequence ID" value="MFD2157509.1"/>
    <property type="molecule type" value="Genomic_DNA"/>
</dbReference>
<proteinExistence type="predicted"/>
<dbReference type="Gene3D" id="3.40.630.30">
    <property type="match status" value="1"/>
</dbReference>
<evidence type="ECO:0000313" key="3">
    <source>
        <dbReference type="Proteomes" id="UP001597389"/>
    </source>
</evidence>
<keyword evidence="3" id="KW-1185">Reference proteome</keyword>
<dbReference type="InterPro" id="IPR000182">
    <property type="entry name" value="GNAT_dom"/>
</dbReference>
<dbReference type="PROSITE" id="PS51186">
    <property type="entry name" value="GNAT"/>
    <property type="match status" value="1"/>
</dbReference>
<dbReference type="SUPFAM" id="SSF55729">
    <property type="entry name" value="Acyl-CoA N-acyltransferases (Nat)"/>
    <property type="match status" value="1"/>
</dbReference>
<accession>A0ABW4Z6G7</accession>
<evidence type="ECO:0000259" key="1">
    <source>
        <dbReference type="PROSITE" id="PS51186"/>
    </source>
</evidence>
<comment type="caution">
    <text evidence="2">The sequence shown here is derived from an EMBL/GenBank/DDBJ whole genome shotgun (WGS) entry which is preliminary data.</text>
</comment>
<evidence type="ECO:0000313" key="2">
    <source>
        <dbReference type="EMBL" id="MFD2157509.1"/>
    </source>
</evidence>
<dbReference type="Proteomes" id="UP001597389">
    <property type="component" value="Unassembled WGS sequence"/>
</dbReference>
<feature type="domain" description="N-acetyltransferase" evidence="1">
    <location>
        <begin position="18"/>
        <end position="188"/>
    </location>
</feature>
<dbReference type="InterPro" id="IPR016181">
    <property type="entry name" value="Acyl_CoA_acyltransferase"/>
</dbReference>
<sequence>MHFVPESIQIRLEDGTDVLLREAGEKDRERALDAFDRMGPEDVRMRFWRDLIELDEDMLDRLVRADQINHLAWCALNPDRLDDDPGYAAASVWRMEDGSGEISITVLPDYQGRGIGLVLFALMWVLAEVLGMSGLKANVLRTNVRAVSWFSGLGGEMVGHSQYLEFQFNLSTKVRNDKLAYWLAVFREEFVGCS</sequence>
<dbReference type="GO" id="GO:0016746">
    <property type="term" value="F:acyltransferase activity"/>
    <property type="evidence" value="ECO:0007669"/>
    <property type="project" value="UniProtKB-KW"/>
</dbReference>
<name>A0ABW4Z6G7_9BACT</name>
<keyword evidence="2" id="KW-0012">Acyltransferase</keyword>
<reference evidence="3" key="1">
    <citation type="journal article" date="2019" name="Int. J. Syst. Evol. Microbiol.">
        <title>The Global Catalogue of Microorganisms (GCM) 10K type strain sequencing project: providing services to taxonomists for standard genome sequencing and annotation.</title>
        <authorList>
            <consortium name="The Broad Institute Genomics Platform"/>
            <consortium name="The Broad Institute Genome Sequencing Center for Infectious Disease"/>
            <person name="Wu L."/>
            <person name="Ma J."/>
        </authorList>
    </citation>
    <scope>NUCLEOTIDE SEQUENCE [LARGE SCALE GENOMIC DNA]</scope>
    <source>
        <strain evidence="3">CCUG 57942</strain>
    </source>
</reference>